<dbReference type="Pfam" id="PF05193">
    <property type="entry name" value="Peptidase_M16_C"/>
    <property type="match status" value="1"/>
</dbReference>
<evidence type="ECO:0000256" key="8">
    <source>
        <dbReference type="ARBA" id="ARBA00022801"/>
    </source>
</evidence>
<evidence type="ECO:0000259" key="18">
    <source>
        <dbReference type="Pfam" id="PF22456"/>
    </source>
</evidence>
<evidence type="ECO:0000256" key="1">
    <source>
        <dbReference type="ARBA" id="ARBA00001947"/>
    </source>
</evidence>
<dbReference type="Pfam" id="PF22456">
    <property type="entry name" value="PqqF-like_C_4"/>
    <property type="match status" value="1"/>
</dbReference>
<dbReference type="EMBL" id="BMYR01000007">
    <property type="protein sequence ID" value="GGW62361.1"/>
    <property type="molecule type" value="Genomic_DNA"/>
</dbReference>
<dbReference type="RefSeq" id="WP_189482679.1">
    <property type="nucleotide sequence ID" value="NZ_BMYR01000007.1"/>
</dbReference>
<proteinExistence type="inferred from homology"/>
<evidence type="ECO:0000256" key="4">
    <source>
        <dbReference type="ARBA" id="ARBA00012449"/>
    </source>
</evidence>
<evidence type="ECO:0000256" key="10">
    <source>
        <dbReference type="ARBA" id="ARBA00023049"/>
    </source>
</evidence>
<dbReference type="InterPro" id="IPR032632">
    <property type="entry name" value="Peptidase_M16_M"/>
</dbReference>
<dbReference type="InterPro" id="IPR054734">
    <property type="entry name" value="PqqF-like_C_4"/>
</dbReference>
<dbReference type="EC" id="3.4.24.55" evidence="4"/>
<evidence type="ECO:0000313" key="19">
    <source>
        <dbReference type="EMBL" id="GGW62361.1"/>
    </source>
</evidence>
<evidence type="ECO:0000313" key="20">
    <source>
        <dbReference type="Proteomes" id="UP000634667"/>
    </source>
</evidence>
<dbReference type="InterPro" id="IPR001431">
    <property type="entry name" value="Pept_M16_Zn_BS"/>
</dbReference>
<keyword evidence="7" id="KW-0479">Metal-binding</keyword>
<evidence type="ECO:0000256" key="11">
    <source>
        <dbReference type="ARBA" id="ARBA00029597"/>
    </source>
</evidence>
<organism evidence="19 20">
    <name type="scientific">Alishewanella tabrizica</name>
    <dbReference type="NCBI Taxonomy" id="671278"/>
    <lineage>
        <taxon>Bacteria</taxon>
        <taxon>Pseudomonadati</taxon>
        <taxon>Pseudomonadota</taxon>
        <taxon>Gammaproteobacteria</taxon>
        <taxon>Alteromonadales</taxon>
        <taxon>Alteromonadaceae</taxon>
        <taxon>Alishewanella</taxon>
    </lineage>
</organism>
<evidence type="ECO:0000256" key="6">
    <source>
        <dbReference type="ARBA" id="ARBA00022670"/>
    </source>
</evidence>
<evidence type="ECO:0000256" key="9">
    <source>
        <dbReference type="ARBA" id="ARBA00022833"/>
    </source>
</evidence>
<evidence type="ECO:0000256" key="12">
    <source>
        <dbReference type="ARBA" id="ARBA00031184"/>
    </source>
</evidence>
<keyword evidence="8" id="KW-0378">Hydrolase</keyword>
<dbReference type="InterPro" id="IPR050626">
    <property type="entry name" value="Peptidase_M16"/>
</dbReference>
<comment type="caution">
    <text evidence="19">The sequence shown here is derived from an EMBL/GenBank/DDBJ whole genome shotgun (WGS) entry which is preliminary data.</text>
</comment>
<dbReference type="SUPFAM" id="SSF63411">
    <property type="entry name" value="LuxS/MPP-like metallohydrolase"/>
    <property type="match status" value="4"/>
</dbReference>
<comment type="function">
    <text evidence="2">Endopeptidase that degrades small peptides of less than 7 kDa, such as glucagon and insulin.</text>
</comment>
<dbReference type="Gene3D" id="3.30.830.10">
    <property type="entry name" value="Metalloenzyme, LuxS/M16 peptidase-like"/>
    <property type="match status" value="4"/>
</dbReference>
<name>A0ABQ2WLA0_9ALTE</name>
<feature type="domain" description="Peptidase M16 C-terminal" evidence="16">
    <location>
        <begin position="190"/>
        <end position="364"/>
    </location>
</feature>
<dbReference type="PANTHER" id="PTHR43690">
    <property type="entry name" value="NARDILYSIN"/>
    <property type="match status" value="1"/>
</dbReference>
<dbReference type="InterPro" id="IPR011765">
    <property type="entry name" value="Pept_M16_N"/>
</dbReference>
<sequence length="931" mass="105093">MQNAELIKSPNDPKQYHYQLLTNGLAVLVVHQADSEKSAAALTINVGHFDDPAEREGLSHFLEHMLFLGSAHYPDAGGFQQFISEHGGSHNAWTGSEHSHFYFDVEHPSFSEGLARFADMFSAPLFTEQYVEKERQSIEAEFSMKLKDDSRRIYQVHKETINPAHPFAKFSVGNAHTLADLPHETLQAAVSRFYQEQYSAARMTLCLVSNQPLAELIALATHHFAQLPAHLPAKRPLTTPLYLAEQQAIQLNIQPHKSSSRLVVSFALPDIQPWYPYKLVSFLAHLLGDEGEHSLLAYLKGRELVNQLSAGGGIDGSNYKDFTIAFELTAAGRAHYRDIVAALFSKLHLLAQTPFPTALFLERQRLLNWSFQFFEPTTALQTAGDLSLNMQHYPVNDIVYGDYRMELPPPHLYQQLLAYFHSDNMRLMLVADDVVTTKEARWYHTPYSVESLPASWLQQLNSQPLKPALQLPQPNPYLQTELSLIPVATHMARAEQLYVDEGLSLWYKADTDFHTPKGHIFLQLALPNSSQTLQQLAASRLWVELVLDRFNEKLYAATTAGLNYFIHVHRQGISIQTSGLTANQLQLLADILQQLPDPHFNEQRFHELKQQLCRHWENSSKNKPVARLFSQLSALLQPLNPELTVLQTTLQALNFADFQHFLQPLLQQQHVEALLVGNWPRSAAQALQNQLHHWQQQQASTGKALAMSQRSIANLGPVWLTSLPEGQSDHALVIYLAALEKTPEQMACFMLANHVMSPRYFHQLRTEQQLGYLVGTGYVPINTLPGLAFYVQSPHSPAAMLYEATVAFFNGFLQQVHQLEPAEFAVFKQGLLTQLAERDTSLSARAKRLWLALGQGDYEFSLTERIQQALHELSQQTFILFLEKLLAADYDVLFLATDAAPSHSYVKAMNKHQLLSTLKVQNAFDSVSKSG</sequence>
<dbReference type="Proteomes" id="UP000634667">
    <property type="component" value="Unassembled WGS sequence"/>
</dbReference>
<keyword evidence="9" id="KW-0862">Zinc</keyword>
<evidence type="ECO:0000256" key="13">
    <source>
        <dbReference type="ARBA" id="ARBA00033450"/>
    </source>
</evidence>
<comment type="cofactor">
    <cofactor evidence="1">
        <name>Zn(2+)</name>
        <dbReference type="ChEBI" id="CHEBI:29105"/>
    </cofactor>
</comment>
<evidence type="ECO:0000256" key="3">
    <source>
        <dbReference type="ARBA" id="ARBA00007261"/>
    </source>
</evidence>
<dbReference type="PANTHER" id="PTHR43690:SF18">
    <property type="entry name" value="INSULIN-DEGRADING ENZYME-RELATED"/>
    <property type="match status" value="1"/>
</dbReference>
<evidence type="ECO:0000259" key="17">
    <source>
        <dbReference type="Pfam" id="PF16187"/>
    </source>
</evidence>
<dbReference type="InterPro" id="IPR007863">
    <property type="entry name" value="Peptidase_M16_C"/>
</dbReference>
<dbReference type="InterPro" id="IPR011249">
    <property type="entry name" value="Metalloenz_LuxS/M16"/>
</dbReference>
<evidence type="ECO:0000259" key="16">
    <source>
        <dbReference type="Pfam" id="PF05193"/>
    </source>
</evidence>
<keyword evidence="10" id="KW-0482">Metalloprotease</keyword>
<evidence type="ECO:0000256" key="14">
    <source>
        <dbReference type="RuleBase" id="RU004447"/>
    </source>
</evidence>
<evidence type="ECO:0000256" key="5">
    <source>
        <dbReference type="ARBA" id="ARBA00017565"/>
    </source>
</evidence>
<dbReference type="Pfam" id="PF16187">
    <property type="entry name" value="Peptidase_M16_M"/>
    <property type="match status" value="1"/>
</dbReference>
<dbReference type="Pfam" id="PF00675">
    <property type="entry name" value="Peptidase_M16"/>
    <property type="match status" value="1"/>
</dbReference>
<comment type="similarity">
    <text evidence="3 14">Belongs to the peptidase M16 family.</text>
</comment>
<keyword evidence="20" id="KW-1185">Reference proteome</keyword>
<protein>
    <recommendedName>
        <fullName evidence="5">Protease 3</fullName>
        <ecNumber evidence="4">3.4.24.55</ecNumber>
    </recommendedName>
    <alternativeName>
        <fullName evidence="13">Pitrilysin</fullName>
    </alternativeName>
    <alternativeName>
        <fullName evidence="12">Protease III</fullName>
    </alternativeName>
    <alternativeName>
        <fullName evidence="11">Protease pi</fullName>
    </alternativeName>
</protein>
<evidence type="ECO:0000256" key="7">
    <source>
        <dbReference type="ARBA" id="ARBA00022723"/>
    </source>
</evidence>
<reference evidence="20" key="1">
    <citation type="journal article" date="2019" name="Int. J. Syst. Evol. Microbiol.">
        <title>The Global Catalogue of Microorganisms (GCM) 10K type strain sequencing project: providing services to taxonomists for standard genome sequencing and annotation.</title>
        <authorList>
            <consortium name="The Broad Institute Genomics Platform"/>
            <consortium name="The Broad Institute Genome Sequencing Center for Infectious Disease"/>
            <person name="Wu L."/>
            <person name="Ma J."/>
        </authorList>
    </citation>
    <scope>NUCLEOTIDE SEQUENCE [LARGE SCALE GENOMIC DNA]</scope>
    <source>
        <strain evidence="20">KCTC 23723</strain>
    </source>
</reference>
<keyword evidence="6" id="KW-0645">Protease</keyword>
<accession>A0ABQ2WLA0</accession>
<feature type="domain" description="Coenzyme PQQ synthesis protein F-like C-terminal lobe" evidence="18">
    <location>
        <begin position="751"/>
        <end position="850"/>
    </location>
</feature>
<feature type="domain" description="Peptidase M16 middle/third" evidence="17">
    <location>
        <begin position="371"/>
        <end position="638"/>
    </location>
</feature>
<dbReference type="PROSITE" id="PS00143">
    <property type="entry name" value="INSULINASE"/>
    <property type="match status" value="1"/>
</dbReference>
<gene>
    <name evidence="19" type="ORF">GCM10008111_17870</name>
</gene>
<evidence type="ECO:0000259" key="15">
    <source>
        <dbReference type="Pfam" id="PF00675"/>
    </source>
</evidence>
<evidence type="ECO:0000256" key="2">
    <source>
        <dbReference type="ARBA" id="ARBA00002184"/>
    </source>
</evidence>
<feature type="domain" description="Peptidase M16 N-terminal" evidence="15">
    <location>
        <begin position="27"/>
        <end position="158"/>
    </location>
</feature>